<name>X1F9R2_9ZZZZ</name>
<accession>X1F9R2</accession>
<evidence type="ECO:0000313" key="2">
    <source>
        <dbReference type="EMBL" id="GAH41712.1"/>
    </source>
</evidence>
<evidence type="ECO:0000256" key="1">
    <source>
        <dbReference type="SAM" id="MobiDB-lite"/>
    </source>
</evidence>
<feature type="non-terminal residue" evidence="2">
    <location>
        <position position="113"/>
    </location>
</feature>
<protein>
    <submittedName>
        <fullName evidence="2">Uncharacterized protein</fullName>
    </submittedName>
</protein>
<organism evidence="2">
    <name type="scientific">marine sediment metagenome</name>
    <dbReference type="NCBI Taxonomy" id="412755"/>
    <lineage>
        <taxon>unclassified sequences</taxon>
        <taxon>metagenomes</taxon>
        <taxon>ecological metagenomes</taxon>
    </lineage>
</organism>
<sequence length="113" mass="12952">TEADLREMTKMTDNIIEWQKKENKGLRKILSQSVEIGIEALGRKEFMKLAKERMDDDSSSSESSCESGESSDSDSSDKLKVTGIYATSDLRRKQFEKNFTWEKDHTVFSDAME</sequence>
<dbReference type="EMBL" id="BARU01015239">
    <property type="protein sequence ID" value="GAH41712.1"/>
    <property type="molecule type" value="Genomic_DNA"/>
</dbReference>
<feature type="region of interest" description="Disordered" evidence="1">
    <location>
        <begin position="51"/>
        <end position="78"/>
    </location>
</feature>
<reference evidence="2" key="1">
    <citation type="journal article" date="2014" name="Front. Microbiol.">
        <title>High frequency of phylogenetically diverse reductive dehalogenase-homologous genes in deep subseafloor sedimentary metagenomes.</title>
        <authorList>
            <person name="Kawai M."/>
            <person name="Futagami T."/>
            <person name="Toyoda A."/>
            <person name="Takaki Y."/>
            <person name="Nishi S."/>
            <person name="Hori S."/>
            <person name="Arai W."/>
            <person name="Tsubouchi T."/>
            <person name="Morono Y."/>
            <person name="Uchiyama I."/>
            <person name="Ito T."/>
            <person name="Fujiyama A."/>
            <person name="Inagaki F."/>
            <person name="Takami H."/>
        </authorList>
    </citation>
    <scope>NUCLEOTIDE SEQUENCE</scope>
    <source>
        <strain evidence="2">Expedition CK06-06</strain>
    </source>
</reference>
<feature type="non-terminal residue" evidence="2">
    <location>
        <position position="1"/>
    </location>
</feature>
<comment type="caution">
    <text evidence="2">The sequence shown here is derived from an EMBL/GenBank/DDBJ whole genome shotgun (WGS) entry which is preliminary data.</text>
</comment>
<proteinExistence type="predicted"/>
<gene>
    <name evidence="2" type="ORF">S03H2_26344</name>
</gene>
<dbReference type="AlphaFoldDB" id="X1F9R2"/>